<evidence type="ECO:0000259" key="2">
    <source>
        <dbReference type="Pfam" id="PF22085"/>
    </source>
</evidence>
<dbReference type="GO" id="GO:0016966">
    <property type="term" value="F:nitric oxide reductase activity"/>
    <property type="evidence" value="ECO:0007669"/>
    <property type="project" value="UniProtKB-EC"/>
</dbReference>
<dbReference type="Gene3D" id="1.20.210.10">
    <property type="entry name" value="Cytochrome c oxidase-like, subunit I domain"/>
    <property type="match status" value="1"/>
</dbReference>
<dbReference type="Proteomes" id="UP001523550">
    <property type="component" value="Unassembled WGS sequence"/>
</dbReference>
<feature type="transmembrane region" description="Helical" evidence="1">
    <location>
        <begin position="586"/>
        <end position="609"/>
    </location>
</feature>
<dbReference type="InterPro" id="IPR054309">
    <property type="entry name" value="NorB_cytochrome_c-like"/>
</dbReference>
<feature type="transmembrane region" description="Helical" evidence="1">
    <location>
        <begin position="284"/>
        <end position="307"/>
    </location>
</feature>
<feature type="transmembrane region" description="Helical" evidence="1">
    <location>
        <begin position="545"/>
        <end position="566"/>
    </location>
</feature>
<evidence type="ECO:0000313" key="4">
    <source>
        <dbReference type="Proteomes" id="UP001523550"/>
    </source>
</evidence>
<feature type="domain" description="Nitric oxide reductase subunit B cytochrome c-like" evidence="2">
    <location>
        <begin position="37"/>
        <end position="217"/>
    </location>
</feature>
<evidence type="ECO:0000256" key="1">
    <source>
        <dbReference type="SAM" id="Phobius"/>
    </source>
</evidence>
<dbReference type="RefSeq" id="WP_253446971.1">
    <property type="nucleotide sequence ID" value="NZ_JALJYF010000001.1"/>
</dbReference>
<feature type="transmembrane region" description="Helical" evidence="1">
    <location>
        <begin position="478"/>
        <end position="503"/>
    </location>
</feature>
<organism evidence="3 4">
    <name type="scientific">Natronospira proteinivora</name>
    <dbReference type="NCBI Taxonomy" id="1807133"/>
    <lineage>
        <taxon>Bacteria</taxon>
        <taxon>Pseudomonadati</taxon>
        <taxon>Pseudomonadota</taxon>
        <taxon>Gammaproteobacteria</taxon>
        <taxon>Natronospirales</taxon>
        <taxon>Natronospiraceae</taxon>
        <taxon>Natronospira</taxon>
    </lineage>
</organism>
<keyword evidence="1" id="KW-0472">Membrane</keyword>
<feature type="transmembrane region" description="Helical" evidence="1">
    <location>
        <begin position="715"/>
        <end position="737"/>
    </location>
</feature>
<feature type="transmembrane region" description="Helical" evidence="1">
    <location>
        <begin position="412"/>
        <end position="433"/>
    </location>
</feature>
<feature type="transmembrane region" description="Helical" evidence="1">
    <location>
        <begin position="230"/>
        <end position="252"/>
    </location>
</feature>
<feature type="transmembrane region" description="Helical" evidence="1">
    <location>
        <begin position="669"/>
        <end position="690"/>
    </location>
</feature>
<feature type="transmembrane region" description="Helical" evidence="1">
    <location>
        <begin position="629"/>
        <end position="648"/>
    </location>
</feature>
<keyword evidence="3" id="KW-0560">Oxidoreductase</keyword>
<gene>
    <name evidence="3" type="ORF">J2T60_001257</name>
</gene>
<keyword evidence="1" id="KW-1133">Transmembrane helix</keyword>
<dbReference type="SUPFAM" id="SSF81442">
    <property type="entry name" value="Cytochrome c oxidase subunit I-like"/>
    <property type="match status" value="1"/>
</dbReference>
<dbReference type="PANTHER" id="PTHR10422">
    <property type="entry name" value="CYTOCHROME C OXIDASE SUBUNIT 1"/>
    <property type="match status" value="1"/>
</dbReference>
<feature type="transmembrane region" description="Helical" evidence="1">
    <location>
        <begin position="445"/>
        <end position="466"/>
    </location>
</feature>
<feature type="transmembrane region" description="Helical" evidence="1">
    <location>
        <begin position="7"/>
        <end position="27"/>
    </location>
</feature>
<keyword evidence="1" id="KW-0812">Transmembrane</keyword>
<dbReference type="Pfam" id="PF22085">
    <property type="entry name" value="NorB_cytochrome_c-like"/>
    <property type="match status" value="1"/>
</dbReference>
<sequence>MSSIKKLWWFLGILFVASFGTLLLIGGEIYREAPPMPDQVVAEDGRVVFDRDHIQQGRQVWQTMGGQQLGSIWGHGAYLAPDWTADWLHREITVLLDTWAERDHRQDFSALSSEQQAALKARLKDTLRTNTWDEASGTITVSNDRADAIAHVSQHYVDLFGDAEALSELREKQAIPENPVPDLERRELVPGFFFWTAWAAAAERPGKDITYTNNWPHEPRIDNRPSTANAMWSIASVILLLAAIGAMVWYYAASRKEEELPTPPEKDPLRKMQKTPSMKATHKFFYTVIALFMAQIGLGILTAHYAVEGQGLFGFPLADYLPYAVTRTWHTQIAIFWIATAWLATGLYIAPAISGHEPRFQKLGVNVLYFALLFVVVGSLMGEWFGVQQKLGLDANFWFGHQGWEYVDLGRFWQILLFIGLVFWLVLVARALWPALKEKSQRQPLVMLLFLSTVAIGLLYGAAFFWGKHTHLSMITYWRWWIVHLWVEGFFEVFATAVIALIFTKLGLIRAKLAAAAVLLATVVFLFGGILGTLHHLYFSGTPTAVLAIGAMFSALEVVPLVLIGYEAYENYHMSKRTDWMERYKWPVYCFVAVAFWNMVGAGLLGFLINPPLSLYFLQALNTTAAHAHGALFGVYGMLGIGLMLFCLQSANQRLRWNNRIMAPAFWTLNIGLAMMVFMSLLPAGVYQAYHSITTGFWYARSEEIVRGPIMEALVWLRVPGDIVFAIGAFLLAWAVYQAWKTSRGPEPVGVPLETSETAEADTRF</sequence>
<accession>A0ABT1G7L8</accession>
<feature type="transmembrane region" description="Helical" evidence="1">
    <location>
        <begin position="329"/>
        <end position="351"/>
    </location>
</feature>
<feature type="transmembrane region" description="Helical" evidence="1">
    <location>
        <begin position="515"/>
        <end position="539"/>
    </location>
</feature>
<feature type="transmembrane region" description="Helical" evidence="1">
    <location>
        <begin position="363"/>
        <end position="381"/>
    </location>
</feature>
<dbReference type="InterPro" id="IPR036927">
    <property type="entry name" value="Cyt_c_oxase-like_su1_sf"/>
</dbReference>
<proteinExistence type="predicted"/>
<evidence type="ECO:0000313" key="3">
    <source>
        <dbReference type="EMBL" id="MCP1727292.1"/>
    </source>
</evidence>
<dbReference type="EMBL" id="JALJYF010000001">
    <property type="protein sequence ID" value="MCP1727292.1"/>
    <property type="molecule type" value="Genomic_DNA"/>
</dbReference>
<reference evidence="3 4" key="1">
    <citation type="submission" date="2022-03" db="EMBL/GenBank/DDBJ databases">
        <title>Genomic Encyclopedia of Type Strains, Phase III (KMG-III): the genomes of soil and plant-associated and newly described type strains.</title>
        <authorList>
            <person name="Whitman W."/>
        </authorList>
    </citation>
    <scope>NUCLEOTIDE SEQUENCE [LARGE SCALE GENOMIC DNA]</scope>
    <source>
        <strain evidence="3 4">BSker1</strain>
    </source>
</reference>
<dbReference type="InterPro" id="IPR000883">
    <property type="entry name" value="Cyt_C_Oxase_1"/>
</dbReference>
<dbReference type="EC" id="1.7.2.5" evidence="3"/>
<dbReference type="PANTHER" id="PTHR10422:SF38">
    <property type="entry name" value="CYTOCHROME B SUBUNIT OF NITRIC OXIDE REDUCTASE"/>
    <property type="match status" value="1"/>
</dbReference>
<comment type="caution">
    <text evidence="3">The sequence shown here is derived from an EMBL/GenBank/DDBJ whole genome shotgun (WGS) entry which is preliminary data.</text>
</comment>
<name>A0ABT1G7L8_9GAMM</name>
<protein>
    <submittedName>
        <fullName evidence="3">Nitric oxide reductase subunit B</fullName>
        <ecNumber evidence="3">1.7.2.5</ecNumber>
    </submittedName>
</protein>
<dbReference type="Pfam" id="PF00115">
    <property type="entry name" value="COX1"/>
    <property type="match status" value="1"/>
</dbReference>
<keyword evidence="4" id="KW-1185">Reference proteome</keyword>